<dbReference type="EMBL" id="JAMQYH010000003">
    <property type="protein sequence ID" value="KAJ1693234.1"/>
    <property type="molecule type" value="Genomic_DNA"/>
</dbReference>
<dbReference type="InterPro" id="IPR011600">
    <property type="entry name" value="Pept_C14_caspase"/>
</dbReference>
<gene>
    <name evidence="4" type="ORF">LUZ63_009932</name>
</gene>
<reference evidence="4" key="1">
    <citation type="journal article" date="2022" name="Cell">
        <title>Repeat-based holocentromeres influence genome architecture and karyotype evolution.</title>
        <authorList>
            <person name="Hofstatter P.G."/>
            <person name="Thangavel G."/>
            <person name="Lux T."/>
            <person name="Neumann P."/>
            <person name="Vondrak T."/>
            <person name="Novak P."/>
            <person name="Zhang M."/>
            <person name="Costa L."/>
            <person name="Castellani M."/>
            <person name="Scott A."/>
            <person name="Toegelov H."/>
            <person name="Fuchs J."/>
            <person name="Mata-Sucre Y."/>
            <person name="Dias Y."/>
            <person name="Vanzela A.L.L."/>
            <person name="Huettel B."/>
            <person name="Almeida C.C.S."/>
            <person name="Simkova H."/>
            <person name="Souza G."/>
            <person name="Pedrosa-Harand A."/>
            <person name="Macas J."/>
            <person name="Mayer K.F.X."/>
            <person name="Houben A."/>
            <person name="Marques A."/>
        </authorList>
    </citation>
    <scope>NUCLEOTIDE SEQUENCE</scope>
    <source>
        <strain evidence="4">RhyBre1mFocal</strain>
    </source>
</reference>
<evidence type="ECO:0000259" key="3">
    <source>
        <dbReference type="Pfam" id="PF06943"/>
    </source>
</evidence>
<dbReference type="Proteomes" id="UP001151287">
    <property type="component" value="Unassembled WGS sequence"/>
</dbReference>
<evidence type="ECO:0000313" key="4">
    <source>
        <dbReference type="EMBL" id="KAJ1693234.1"/>
    </source>
</evidence>
<dbReference type="PANTHER" id="PTHR48104:SF30">
    <property type="entry name" value="METACASPASE-1"/>
    <property type="match status" value="1"/>
</dbReference>
<feature type="domain" description="Peptidase C14 caspase" evidence="2">
    <location>
        <begin position="83"/>
        <end position="357"/>
    </location>
</feature>
<feature type="domain" description="Zinc finger LSD1-type" evidence="3">
    <location>
        <begin position="7"/>
        <end position="31"/>
    </location>
</feature>
<dbReference type="Pfam" id="PF06943">
    <property type="entry name" value="zf-LSD1"/>
    <property type="match status" value="1"/>
</dbReference>
<dbReference type="InterPro" id="IPR005735">
    <property type="entry name" value="Znf_LSD1"/>
</dbReference>
<dbReference type="NCBIfam" id="TIGR01053">
    <property type="entry name" value="LSD1"/>
    <property type="match status" value="1"/>
</dbReference>
<sequence>MHMLIDCSNCRRTLNLPPGATTISCAICHAITHVAEPRSIPAPHFYYNNINHSTPQHLPPASHYVPYSGSVPWAPAPPNSQGRKKAVICGISYKGSQFELKGCLNDAKCMKYLLMNRFGFPEQSILMLTEEEANPSRRPTKKNIRMALHWLVLDCQAGDSLVFHYSGHGSQQEDENGDEVDGLDETILPMDFEQEGMILDDEINDTIVRPLPRGAKLHAIVDACHSGTVLDLPYLCKMTASGQYKWEDHRPKNGQNKGTSGGEVFCFSGCDDNQTSADTVALSKVTSTGAMTFSFIQAVEEGQASTYGILLNSMKATIRHTNVLDGAGRVTSLLALLLNGRTVLQGLKQEPQLTASEPFDVYTKPFSL</sequence>
<protein>
    <recommendedName>
        <fullName evidence="6">Metacaspase</fullName>
    </recommendedName>
</protein>
<evidence type="ECO:0008006" key="6">
    <source>
        <dbReference type="Google" id="ProtNLM"/>
    </source>
</evidence>
<accession>A0A9Q0CFZ3</accession>
<dbReference type="GO" id="GO:0004197">
    <property type="term" value="F:cysteine-type endopeptidase activity"/>
    <property type="evidence" value="ECO:0007669"/>
    <property type="project" value="InterPro"/>
</dbReference>
<dbReference type="InterPro" id="IPR029030">
    <property type="entry name" value="Caspase-like_dom_sf"/>
</dbReference>
<keyword evidence="5" id="KW-1185">Reference proteome</keyword>
<evidence type="ECO:0000313" key="5">
    <source>
        <dbReference type="Proteomes" id="UP001151287"/>
    </source>
</evidence>
<dbReference type="GO" id="GO:0005737">
    <property type="term" value="C:cytoplasm"/>
    <property type="evidence" value="ECO:0007669"/>
    <property type="project" value="TreeGrafter"/>
</dbReference>
<comment type="similarity">
    <text evidence="1">Belongs to the peptidase C14B family.</text>
</comment>
<proteinExistence type="inferred from homology"/>
<dbReference type="SUPFAM" id="SSF52129">
    <property type="entry name" value="Caspase-like"/>
    <property type="match status" value="1"/>
</dbReference>
<dbReference type="Pfam" id="PF00656">
    <property type="entry name" value="Peptidase_C14"/>
    <property type="match status" value="1"/>
</dbReference>
<evidence type="ECO:0000259" key="2">
    <source>
        <dbReference type="Pfam" id="PF00656"/>
    </source>
</evidence>
<dbReference type="PANTHER" id="PTHR48104">
    <property type="entry name" value="METACASPASE-4"/>
    <property type="match status" value="1"/>
</dbReference>
<evidence type="ECO:0000256" key="1">
    <source>
        <dbReference type="ARBA" id="ARBA00009005"/>
    </source>
</evidence>
<organism evidence="4 5">
    <name type="scientific">Rhynchospora breviuscula</name>
    <dbReference type="NCBI Taxonomy" id="2022672"/>
    <lineage>
        <taxon>Eukaryota</taxon>
        <taxon>Viridiplantae</taxon>
        <taxon>Streptophyta</taxon>
        <taxon>Embryophyta</taxon>
        <taxon>Tracheophyta</taxon>
        <taxon>Spermatophyta</taxon>
        <taxon>Magnoliopsida</taxon>
        <taxon>Liliopsida</taxon>
        <taxon>Poales</taxon>
        <taxon>Cyperaceae</taxon>
        <taxon>Cyperoideae</taxon>
        <taxon>Rhynchosporeae</taxon>
        <taxon>Rhynchospora</taxon>
    </lineage>
</organism>
<dbReference type="InterPro" id="IPR050452">
    <property type="entry name" value="Metacaspase"/>
</dbReference>
<dbReference type="Gene3D" id="3.40.50.12660">
    <property type="match status" value="1"/>
</dbReference>
<dbReference type="OrthoDB" id="3223806at2759"/>
<comment type="caution">
    <text evidence="4">The sequence shown here is derived from an EMBL/GenBank/DDBJ whole genome shotgun (WGS) entry which is preliminary data.</text>
</comment>
<name>A0A9Q0CFZ3_9POAL</name>
<dbReference type="AlphaFoldDB" id="A0A9Q0CFZ3"/>
<dbReference type="GO" id="GO:0006508">
    <property type="term" value="P:proteolysis"/>
    <property type="evidence" value="ECO:0007669"/>
    <property type="project" value="InterPro"/>
</dbReference>